<evidence type="ECO:0000313" key="3">
    <source>
        <dbReference type="Proteomes" id="UP001215151"/>
    </source>
</evidence>
<gene>
    <name evidence="2" type="ORF">ONZ51_g5380</name>
</gene>
<comment type="caution">
    <text evidence="2">The sequence shown here is derived from an EMBL/GenBank/DDBJ whole genome shotgun (WGS) entry which is preliminary data.</text>
</comment>
<organism evidence="2 3">
    <name type="scientific">Trametes cubensis</name>
    <dbReference type="NCBI Taxonomy" id="1111947"/>
    <lineage>
        <taxon>Eukaryota</taxon>
        <taxon>Fungi</taxon>
        <taxon>Dikarya</taxon>
        <taxon>Basidiomycota</taxon>
        <taxon>Agaricomycotina</taxon>
        <taxon>Agaricomycetes</taxon>
        <taxon>Polyporales</taxon>
        <taxon>Polyporaceae</taxon>
        <taxon>Trametes</taxon>
    </lineage>
</organism>
<dbReference type="AlphaFoldDB" id="A0AAD7XDQ2"/>
<sequence length="178" mass="19317">MLGNGRHVEPERVQIPKLTTHWGEYQLISLEEAQKRDEIVHPSFDDERAQLKTSDGGLSWPDRERARAEGNKAQEQLDSWTGVGEVGGGLGSPYDVSLPDNAKYTERPQDSSTLPPFAHNVQQDGIEDNSGKGWIMGGTAWAAGGYGWEGRWRPLFLHVPSVVGAGWSGGGGLVPSLA</sequence>
<proteinExistence type="predicted"/>
<dbReference type="EMBL" id="JAPEVG010000115">
    <property type="protein sequence ID" value="KAJ8482398.1"/>
    <property type="molecule type" value="Genomic_DNA"/>
</dbReference>
<protein>
    <submittedName>
        <fullName evidence="2">Uncharacterized protein</fullName>
    </submittedName>
</protein>
<feature type="region of interest" description="Disordered" evidence="1">
    <location>
        <begin position="42"/>
        <end position="117"/>
    </location>
</feature>
<evidence type="ECO:0000313" key="2">
    <source>
        <dbReference type="EMBL" id="KAJ8482398.1"/>
    </source>
</evidence>
<dbReference type="Proteomes" id="UP001215151">
    <property type="component" value="Unassembled WGS sequence"/>
</dbReference>
<keyword evidence="3" id="KW-1185">Reference proteome</keyword>
<reference evidence="2" key="1">
    <citation type="submission" date="2022-11" db="EMBL/GenBank/DDBJ databases">
        <title>Genome Sequence of Cubamyces cubensis.</title>
        <authorList>
            <person name="Buettner E."/>
        </authorList>
    </citation>
    <scope>NUCLEOTIDE SEQUENCE</scope>
    <source>
        <strain evidence="2">MPL-01</strain>
    </source>
</reference>
<accession>A0AAD7XDQ2</accession>
<feature type="compositionally biased region" description="Basic and acidic residues" evidence="1">
    <location>
        <begin position="61"/>
        <end position="72"/>
    </location>
</feature>
<name>A0AAD7XDQ2_9APHY</name>
<evidence type="ECO:0000256" key="1">
    <source>
        <dbReference type="SAM" id="MobiDB-lite"/>
    </source>
</evidence>